<keyword evidence="3" id="KW-0227">DNA damage</keyword>
<dbReference type="RefSeq" id="WP_338608962.1">
    <property type="nucleotide sequence ID" value="NZ_CP146275.1"/>
</dbReference>
<organism evidence="6 7">
    <name type="scientific">Pelagibacterium nitratireducens</name>
    <dbReference type="NCBI Taxonomy" id="1046114"/>
    <lineage>
        <taxon>Bacteria</taxon>
        <taxon>Pseudomonadati</taxon>
        <taxon>Pseudomonadota</taxon>
        <taxon>Alphaproteobacteria</taxon>
        <taxon>Hyphomicrobiales</taxon>
        <taxon>Devosiaceae</taxon>
        <taxon>Pelagibacterium</taxon>
    </lineage>
</organism>
<evidence type="ECO:0000313" key="6">
    <source>
        <dbReference type="EMBL" id="WWT33424.1"/>
    </source>
</evidence>
<dbReference type="SMART" id="SM00478">
    <property type="entry name" value="ENDO3c"/>
    <property type="match status" value="1"/>
</dbReference>
<feature type="domain" description="HhH-GPD" evidence="5">
    <location>
        <begin position="57"/>
        <end position="208"/>
    </location>
</feature>
<dbReference type="InterPro" id="IPR051912">
    <property type="entry name" value="Alkylbase_DNA_Glycosylase/TA"/>
</dbReference>
<proteinExistence type="predicted"/>
<keyword evidence="7" id="KW-1185">Reference proteome</keyword>
<accession>A0ABZ2I0P2</accession>
<dbReference type="EMBL" id="CP146275">
    <property type="protein sequence ID" value="WWT33424.1"/>
    <property type="molecule type" value="Genomic_DNA"/>
</dbReference>
<sequence length="219" mass="23631">MSALATPARLDSAQALAAHLEGLSQRDQRLAAAISRAGEITLRTSPSGFEGMARIVCGQQLSVASARAIWGRVEALGAITPDAYLGFDEQTLRKTGLSRGKFETIRGVALAITEQGLDFSQVDVMDPDDAIETLTRLKGIGPWTAEIYLLFCAGHPDIFPAGDLALQKAVEHAFDLPARPLPKDLIPLAAQWSPHRGAAALMFWRYFSAMKNSDAWDAL</sequence>
<gene>
    <name evidence="6" type="ORF">V6617_02860</name>
</gene>
<evidence type="ECO:0000256" key="3">
    <source>
        <dbReference type="ARBA" id="ARBA00022763"/>
    </source>
</evidence>
<reference evidence="6 7" key="1">
    <citation type="submission" date="2024-02" db="EMBL/GenBank/DDBJ databases">
        <title>Complete genome sequence of Pelagibacterium nitratireducens ZH15.</title>
        <authorList>
            <person name="Zhao L.H."/>
        </authorList>
    </citation>
    <scope>NUCLEOTIDE SEQUENCE [LARGE SCALE GENOMIC DNA]</scope>
    <source>
        <strain evidence="6 7">ZH15</strain>
    </source>
</reference>
<evidence type="ECO:0000313" key="7">
    <source>
        <dbReference type="Proteomes" id="UP001369958"/>
    </source>
</evidence>
<dbReference type="PANTHER" id="PTHR43003">
    <property type="entry name" value="DNA-3-METHYLADENINE GLYCOSYLASE"/>
    <property type="match status" value="1"/>
</dbReference>
<evidence type="ECO:0000256" key="4">
    <source>
        <dbReference type="ARBA" id="ARBA00023204"/>
    </source>
</evidence>
<keyword evidence="4" id="KW-0234">DNA repair</keyword>
<dbReference type="Gene3D" id="1.10.340.30">
    <property type="entry name" value="Hypothetical protein, domain 2"/>
    <property type="match status" value="1"/>
</dbReference>
<dbReference type="Pfam" id="PF00730">
    <property type="entry name" value="HhH-GPD"/>
    <property type="match status" value="1"/>
</dbReference>
<dbReference type="EC" id="3.2.2.21" evidence="2"/>
<dbReference type="SUPFAM" id="SSF48150">
    <property type="entry name" value="DNA-glycosylase"/>
    <property type="match status" value="1"/>
</dbReference>
<comment type="catalytic activity">
    <reaction evidence="1">
        <text>Hydrolysis of alkylated DNA, releasing 3-methyladenine, 3-methylguanine, 7-methylguanine and 7-methyladenine.</text>
        <dbReference type="EC" id="3.2.2.21"/>
    </reaction>
</comment>
<dbReference type="InterPro" id="IPR003265">
    <property type="entry name" value="HhH-GPD_domain"/>
</dbReference>
<dbReference type="InterPro" id="IPR011257">
    <property type="entry name" value="DNA_glycosylase"/>
</dbReference>
<dbReference type="Gene3D" id="1.10.1670.40">
    <property type="match status" value="1"/>
</dbReference>
<evidence type="ECO:0000256" key="1">
    <source>
        <dbReference type="ARBA" id="ARBA00000086"/>
    </source>
</evidence>
<dbReference type="PANTHER" id="PTHR43003:SF13">
    <property type="entry name" value="DNA-3-METHYLADENINE GLYCOSYLASE 2"/>
    <property type="match status" value="1"/>
</dbReference>
<dbReference type="Proteomes" id="UP001369958">
    <property type="component" value="Chromosome"/>
</dbReference>
<protein>
    <recommendedName>
        <fullName evidence="2">DNA-3-methyladenine glycosylase II</fullName>
        <ecNumber evidence="2">3.2.2.21</ecNumber>
    </recommendedName>
</protein>
<name>A0ABZ2I0P2_9HYPH</name>
<dbReference type="CDD" id="cd00056">
    <property type="entry name" value="ENDO3c"/>
    <property type="match status" value="1"/>
</dbReference>
<evidence type="ECO:0000259" key="5">
    <source>
        <dbReference type="SMART" id="SM00478"/>
    </source>
</evidence>
<evidence type="ECO:0000256" key="2">
    <source>
        <dbReference type="ARBA" id="ARBA00012000"/>
    </source>
</evidence>